<feature type="binding site" evidence="9">
    <location>
        <position position="365"/>
    </location>
    <ligand>
        <name>L-aspartate</name>
        <dbReference type="ChEBI" id="CHEBI:29991"/>
    </ligand>
</feature>
<feature type="binding site" evidence="9">
    <location>
        <position position="217"/>
    </location>
    <ligand>
        <name>L-aspartate</name>
        <dbReference type="ChEBI" id="CHEBI:29991"/>
    </ligand>
</feature>
<feature type="binding site" evidence="9">
    <location>
        <position position="369"/>
    </location>
    <ligand>
        <name>L-aspartate</name>
        <dbReference type="ChEBI" id="CHEBI:29991"/>
    </ligand>
</feature>
<protein>
    <recommendedName>
        <fullName evidence="9">Aspartate--tRNA(Asp/Asn) ligase</fullName>
        <ecNumber evidence="9">6.1.1.23</ecNumber>
    </recommendedName>
    <alternativeName>
        <fullName evidence="9">Aspartyl-tRNA synthetase</fullName>
        <shortName evidence="9">AspRS</shortName>
    </alternativeName>
    <alternativeName>
        <fullName evidence="9">Non-discriminating aspartyl-tRNA synthetase</fullName>
        <shortName evidence="9">ND-AspRS</shortName>
    </alternativeName>
</protein>
<dbReference type="InterPro" id="IPR006195">
    <property type="entry name" value="aa-tRNA-synth_II"/>
</dbReference>
<dbReference type="SUPFAM" id="SSF50249">
    <property type="entry name" value="Nucleic acid-binding proteins"/>
    <property type="match status" value="1"/>
</dbReference>
<comment type="similarity">
    <text evidence="2 9">Belongs to the class-II aminoacyl-tRNA synthetase family. Type 2 subfamily.</text>
</comment>
<dbReference type="InterPro" id="IPR004364">
    <property type="entry name" value="Aa-tRNA-synt_II"/>
</dbReference>
<gene>
    <name evidence="9" type="primary">aspS</name>
    <name evidence="11" type="ORF">UR19_C0007G0005</name>
</gene>
<dbReference type="GO" id="GO:0050560">
    <property type="term" value="F:aspartate-tRNA(Asn) ligase activity"/>
    <property type="evidence" value="ECO:0007669"/>
    <property type="project" value="UniProtKB-EC"/>
</dbReference>
<comment type="catalytic activity">
    <reaction evidence="9">
        <text>tRNA(Asx) + L-aspartate + ATP = L-aspartyl-tRNA(Asx) + AMP + diphosphate</text>
        <dbReference type="Rhea" id="RHEA:18349"/>
        <dbReference type="Rhea" id="RHEA-COMP:9710"/>
        <dbReference type="Rhea" id="RHEA-COMP:9711"/>
        <dbReference type="ChEBI" id="CHEBI:29991"/>
        <dbReference type="ChEBI" id="CHEBI:30616"/>
        <dbReference type="ChEBI" id="CHEBI:33019"/>
        <dbReference type="ChEBI" id="CHEBI:78442"/>
        <dbReference type="ChEBI" id="CHEBI:78516"/>
        <dbReference type="ChEBI" id="CHEBI:456215"/>
        <dbReference type="EC" id="6.1.1.23"/>
    </reaction>
</comment>
<evidence type="ECO:0000256" key="2">
    <source>
        <dbReference type="ARBA" id="ARBA00005312"/>
    </source>
</evidence>
<feature type="region of interest" description="Aspartate" evidence="9">
    <location>
        <begin position="196"/>
        <end position="199"/>
    </location>
</feature>
<dbReference type="AlphaFoldDB" id="A0A0F9YTN5"/>
<dbReference type="GO" id="GO:0004815">
    <property type="term" value="F:aspartate-tRNA ligase activity"/>
    <property type="evidence" value="ECO:0007669"/>
    <property type="project" value="UniProtKB-UniRule"/>
</dbReference>
<evidence type="ECO:0000259" key="10">
    <source>
        <dbReference type="PROSITE" id="PS50862"/>
    </source>
</evidence>
<feature type="binding site" evidence="9">
    <location>
        <begin position="410"/>
        <end position="413"/>
    </location>
    <ligand>
        <name>ATP</name>
        <dbReference type="ChEBI" id="CHEBI:30616"/>
    </ligand>
</feature>
<dbReference type="GO" id="GO:0003723">
    <property type="term" value="F:RNA binding"/>
    <property type="evidence" value="ECO:0007669"/>
    <property type="project" value="TreeGrafter"/>
</dbReference>
<comment type="caution">
    <text evidence="11">The sequence shown here is derived from an EMBL/GenBank/DDBJ whole genome shotgun (WGS) entry which is preliminary data.</text>
</comment>
<dbReference type="HAMAP" id="MF_02075">
    <property type="entry name" value="Asp_tRNA_synth_type2"/>
    <property type="match status" value="1"/>
</dbReference>
<dbReference type="GO" id="GO:0006422">
    <property type="term" value="P:aspartyl-tRNA aminoacylation"/>
    <property type="evidence" value="ECO:0007669"/>
    <property type="project" value="UniProtKB-UniRule"/>
</dbReference>
<dbReference type="Pfam" id="PF01336">
    <property type="entry name" value="tRNA_anti-codon"/>
    <property type="match status" value="1"/>
</dbReference>
<dbReference type="PANTHER" id="PTHR43450">
    <property type="entry name" value="ASPARTYL-TRNA SYNTHETASE"/>
    <property type="match status" value="1"/>
</dbReference>
<keyword evidence="3 9" id="KW-0963">Cytoplasm</keyword>
<sequence length="439" mass="50237">MKTVSANQHLNVHACSLNEYDRQKITISGAIYRIRKLGGGLFFIVIRDGESLIQCKLESNESIISIEEYSEGDYVSITGICQKENRAPHGAEIKVQSIEILSKSTEEMPFSINQKLFEVGLDSNLNFRPISLRHPKQRAIFAIQSAISMLFRQGLSLIDFTEIHTPKLVFAGAEGGANVFKVKYFERELFLAQSPQFYKQMMVGVFGKVMEVGPVFRAEPHETSRHLNEYTSMDLEVGPIKSFEDIMEIETYLLRYIFEELPKFCSAELKLLEVSMPQINNIPIIKMSEALEIISKNRKIKDRSDLDPQGEQIICQYIFKETGSEFVFVTHYPTIKRPVYAMEDPENNEVTLSFDLLFRGLEITTGGQRIHDYKMQVEKMKRLGYNPDDFVSYLQIHKYGMPPHGGFGLGLERLTMQLLNLSSIKEACLFPRTINRITP</sequence>
<accession>A0A0F9YTN5</accession>
<dbReference type="GO" id="GO:0005829">
    <property type="term" value="C:cytosol"/>
    <property type="evidence" value="ECO:0007669"/>
    <property type="project" value="TreeGrafter"/>
</dbReference>
<evidence type="ECO:0000313" key="12">
    <source>
        <dbReference type="Proteomes" id="UP000034934"/>
    </source>
</evidence>
<dbReference type="InterPro" id="IPR012340">
    <property type="entry name" value="NA-bd_OB-fold"/>
</dbReference>
<evidence type="ECO:0000256" key="5">
    <source>
        <dbReference type="ARBA" id="ARBA00022741"/>
    </source>
</evidence>
<dbReference type="FunFam" id="3.30.930.10:FF:000038">
    <property type="entry name" value="Aspartate--tRNA ligase"/>
    <property type="match status" value="1"/>
</dbReference>
<dbReference type="Gene3D" id="3.30.930.10">
    <property type="entry name" value="Bira Bifunctional Protein, Domain 2"/>
    <property type="match status" value="1"/>
</dbReference>
<dbReference type="InterPro" id="IPR004365">
    <property type="entry name" value="NA-bd_OB_tRNA"/>
</dbReference>
<keyword evidence="5 9" id="KW-0547">Nucleotide-binding</keyword>
<feature type="site" description="Important for tRNA non-discrimination" evidence="9">
    <location>
        <position position="88"/>
    </location>
</feature>
<keyword evidence="4 9" id="KW-0436">Ligase</keyword>
<evidence type="ECO:0000256" key="6">
    <source>
        <dbReference type="ARBA" id="ARBA00022840"/>
    </source>
</evidence>
<feature type="binding site" evidence="9">
    <location>
        <begin position="217"/>
        <end position="219"/>
    </location>
    <ligand>
        <name>ATP</name>
        <dbReference type="ChEBI" id="CHEBI:30616"/>
    </ligand>
</feature>
<evidence type="ECO:0000256" key="1">
    <source>
        <dbReference type="ARBA" id="ARBA00004496"/>
    </source>
</evidence>
<feature type="domain" description="Aminoacyl-transfer RNA synthetases class-II family profile" evidence="10">
    <location>
        <begin position="141"/>
        <end position="431"/>
    </location>
</feature>
<dbReference type="PATRIC" id="fig|1618767.3.peg.658"/>
<dbReference type="NCBIfam" id="NF003483">
    <property type="entry name" value="PRK05159.1"/>
    <property type="match status" value="1"/>
</dbReference>
<dbReference type="InterPro" id="IPR002312">
    <property type="entry name" value="Asp/Asn-tRNA-synth_IIb"/>
</dbReference>
<comment type="subcellular location">
    <subcellularLocation>
        <location evidence="1 9">Cytoplasm</location>
    </subcellularLocation>
</comment>
<dbReference type="Pfam" id="PF00152">
    <property type="entry name" value="tRNA-synt_2"/>
    <property type="match status" value="1"/>
</dbReference>
<dbReference type="GO" id="GO:0005524">
    <property type="term" value="F:ATP binding"/>
    <property type="evidence" value="ECO:0007669"/>
    <property type="project" value="UniProtKB-UniRule"/>
</dbReference>
<dbReference type="EMBL" id="LBOG01000007">
    <property type="protein sequence ID" value="KKP29831.1"/>
    <property type="molecule type" value="Genomic_DNA"/>
</dbReference>
<keyword evidence="6 9" id="KW-0067">ATP-binding</keyword>
<evidence type="ECO:0000256" key="3">
    <source>
        <dbReference type="ARBA" id="ARBA00022490"/>
    </source>
</evidence>
<keyword evidence="8 9" id="KW-0030">Aminoacyl-tRNA synthetase</keyword>
<dbReference type="InterPro" id="IPR004523">
    <property type="entry name" value="Asp-tRNA_synthase_2"/>
</dbReference>
<evidence type="ECO:0000313" key="11">
    <source>
        <dbReference type="EMBL" id="KKP29831.1"/>
    </source>
</evidence>
<evidence type="ECO:0000256" key="7">
    <source>
        <dbReference type="ARBA" id="ARBA00022917"/>
    </source>
</evidence>
<dbReference type="EC" id="6.1.1.23" evidence="9"/>
<dbReference type="Gene3D" id="2.40.50.140">
    <property type="entry name" value="Nucleic acid-binding proteins"/>
    <property type="match status" value="1"/>
</dbReference>
<dbReference type="PRINTS" id="PR01042">
    <property type="entry name" value="TRNASYNTHASP"/>
</dbReference>
<reference evidence="11 12" key="1">
    <citation type="journal article" date="2015" name="Nature">
        <title>rRNA introns, odd ribosomes, and small enigmatic genomes across a large radiation of phyla.</title>
        <authorList>
            <person name="Brown C.T."/>
            <person name="Hug L.A."/>
            <person name="Thomas B.C."/>
            <person name="Sharon I."/>
            <person name="Castelle C.J."/>
            <person name="Singh A."/>
            <person name="Wilkins M.J."/>
            <person name="Williams K.H."/>
            <person name="Banfield J.F."/>
        </authorList>
    </citation>
    <scope>NUCLEOTIDE SEQUENCE [LARGE SCALE GENOMIC DNA]</scope>
</reference>
<evidence type="ECO:0000256" key="8">
    <source>
        <dbReference type="ARBA" id="ARBA00023146"/>
    </source>
</evidence>
<comment type="subunit">
    <text evidence="9">Homodimer.</text>
</comment>
<proteinExistence type="inferred from homology"/>
<keyword evidence="7 9" id="KW-0648">Protein biosynthesis</keyword>
<dbReference type="PROSITE" id="PS50862">
    <property type="entry name" value="AA_TRNA_LIGASE_II"/>
    <property type="match status" value="1"/>
</dbReference>
<dbReference type="InterPro" id="IPR045864">
    <property type="entry name" value="aa-tRNA-synth_II/BPL/LPL"/>
</dbReference>
<organism evidence="11 12">
    <name type="scientific">Candidatus Nomurabacteria bacterium GW2011_GWF1_31_48</name>
    <dbReference type="NCBI Taxonomy" id="1618767"/>
    <lineage>
        <taxon>Bacteria</taxon>
        <taxon>Candidatus Nomuraibacteriota</taxon>
    </lineage>
</organism>
<feature type="binding site" evidence="9">
    <location>
        <position position="362"/>
    </location>
    <ligand>
        <name>ATP</name>
        <dbReference type="ChEBI" id="CHEBI:30616"/>
    </ligand>
</feature>
<evidence type="ECO:0000256" key="9">
    <source>
        <dbReference type="HAMAP-Rule" id="MF_02075"/>
    </source>
</evidence>
<feature type="binding site" evidence="9">
    <location>
        <position position="174"/>
    </location>
    <ligand>
        <name>L-aspartate</name>
        <dbReference type="ChEBI" id="CHEBI:29991"/>
    </ligand>
</feature>
<name>A0A0F9YTN5_9BACT</name>
<dbReference type="GO" id="GO:0017101">
    <property type="term" value="C:aminoacyl-tRNA synthetase multienzyme complex"/>
    <property type="evidence" value="ECO:0007669"/>
    <property type="project" value="TreeGrafter"/>
</dbReference>
<feature type="binding site" evidence="9">
    <location>
        <begin position="225"/>
        <end position="227"/>
    </location>
    <ligand>
        <name>ATP</name>
        <dbReference type="ChEBI" id="CHEBI:30616"/>
    </ligand>
</feature>
<comment type="function">
    <text evidence="9">Aspartyl-tRNA synthetase with relaxed tRNA specificity since it is able to aspartylate not only its cognate tRNA(Asp) but also tRNA(Asn). Reaction proceeds in two steps: L-aspartate is first activated by ATP to form Asp-AMP and then transferred to the acceptor end of tRNA(Asp/Asn).</text>
</comment>
<dbReference type="NCBIfam" id="TIGR00458">
    <property type="entry name" value="aspS_nondisc"/>
    <property type="match status" value="1"/>
</dbReference>
<dbReference type="SUPFAM" id="SSF55681">
    <property type="entry name" value="Class II aaRS and biotin synthetases"/>
    <property type="match status" value="1"/>
</dbReference>
<dbReference type="PANTHER" id="PTHR43450:SF1">
    <property type="entry name" value="ASPARTATE--TRNA LIGASE, CYTOPLASMIC"/>
    <property type="match status" value="1"/>
</dbReference>
<evidence type="ECO:0000256" key="4">
    <source>
        <dbReference type="ARBA" id="ARBA00022598"/>
    </source>
</evidence>
<dbReference type="Proteomes" id="UP000034934">
    <property type="component" value="Unassembled WGS sequence"/>
</dbReference>